<dbReference type="Gene3D" id="3.40.50.300">
    <property type="entry name" value="P-loop containing nucleotide triphosphate hydrolases"/>
    <property type="match status" value="1"/>
</dbReference>
<evidence type="ECO:0000256" key="1">
    <source>
        <dbReference type="ARBA" id="ARBA00022448"/>
    </source>
</evidence>
<evidence type="ECO:0000256" key="2">
    <source>
        <dbReference type="ARBA" id="ARBA00022741"/>
    </source>
</evidence>
<dbReference type="RefSeq" id="WP_182125734.1">
    <property type="nucleotide sequence ID" value="NZ_JACGLS010000007.1"/>
</dbReference>
<reference evidence="5 6" key="1">
    <citation type="submission" date="2020-07" db="EMBL/GenBank/DDBJ databases">
        <title>Bacterium isolated from marine sediment.</title>
        <authorList>
            <person name="Shang D."/>
            <person name="Du Z.-J."/>
        </authorList>
    </citation>
    <scope>NUCLEOTIDE SEQUENCE [LARGE SCALE GENOMIC DNA]</scope>
    <source>
        <strain evidence="5 6">S7007</strain>
    </source>
</reference>
<organism evidence="5 6">
    <name type="scientific">Tenacibaculum pelagium</name>
    <dbReference type="NCBI Taxonomy" id="2759527"/>
    <lineage>
        <taxon>Bacteria</taxon>
        <taxon>Pseudomonadati</taxon>
        <taxon>Bacteroidota</taxon>
        <taxon>Flavobacteriia</taxon>
        <taxon>Flavobacteriales</taxon>
        <taxon>Flavobacteriaceae</taxon>
        <taxon>Tenacibaculum</taxon>
    </lineage>
</organism>
<feature type="domain" description="ABC transporter" evidence="4">
    <location>
        <begin position="5"/>
        <end position="213"/>
    </location>
</feature>
<dbReference type="GO" id="GO:0016887">
    <property type="term" value="F:ATP hydrolysis activity"/>
    <property type="evidence" value="ECO:0007669"/>
    <property type="project" value="InterPro"/>
</dbReference>
<dbReference type="InterPro" id="IPR003439">
    <property type="entry name" value="ABC_transporter-like_ATP-bd"/>
</dbReference>
<protein>
    <submittedName>
        <fullName evidence="5">ATP-binding cassette domain-containing protein</fullName>
    </submittedName>
</protein>
<keyword evidence="6" id="KW-1185">Reference proteome</keyword>
<name>A0A839AUG2_9FLAO</name>
<dbReference type="InterPro" id="IPR051782">
    <property type="entry name" value="ABC_Transporter_VariousFunc"/>
</dbReference>
<dbReference type="Proteomes" id="UP000563906">
    <property type="component" value="Unassembled WGS sequence"/>
</dbReference>
<evidence type="ECO:0000256" key="3">
    <source>
        <dbReference type="ARBA" id="ARBA00022840"/>
    </source>
</evidence>
<dbReference type="InterPro" id="IPR027417">
    <property type="entry name" value="P-loop_NTPase"/>
</dbReference>
<comment type="caution">
    <text evidence="5">The sequence shown here is derived from an EMBL/GenBank/DDBJ whole genome shotgun (WGS) entry which is preliminary data.</text>
</comment>
<dbReference type="PANTHER" id="PTHR42939:SF1">
    <property type="entry name" value="ABC TRANSPORTER ATP-BINDING PROTEIN ALBC-RELATED"/>
    <property type="match status" value="1"/>
</dbReference>
<dbReference type="GO" id="GO:0005524">
    <property type="term" value="F:ATP binding"/>
    <property type="evidence" value="ECO:0007669"/>
    <property type="project" value="UniProtKB-KW"/>
</dbReference>
<proteinExistence type="predicted"/>
<keyword evidence="1" id="KW-0813">Transport</keyword>
<keyword evidence="2" id="KW-0547">Nucleotide-binding</keyword>
<dbReference type="AlphaFoldDB" id="A0A839AUG2"/>
<sequence>MSCSFEADSIVKKYKDTRILNGVYLKLNPSEIVAILGRNGSGKSTLLKVLFGVEKADFSFFKFNNKVLKQPYKYKDVISYLPQDGYLLKSLSVKKTIAMYLSKEVILPEIVKEFYNKKVEDLSYGNRRFLEVFILLNLEHKFVLLDEPFSGMSPIYTKLISDYILENKKDKGIVIVDHNYENTLQLSDKKYMLFKGVLKEIKTEEDLISYGYIRQ</sequence>
<gene>
    <name evidence="5" type="ORF">H3Z83_11975</name>
</gene>
<dbReference type="PROSITE" id="PS50893">
    <property type="entry name" value="ABC_TRANSPORTER_2"/>
    <property type="match status" value="1"/>
</dbReference>
<dbReference type="PANTHER" id="PTHR42939">
    <property type="entry name" value="ABC TRANSPORTER ATP-BINDING PROTEIN ALBC-RELATED"/>
    <property type="match status" value="1"/>
</dbReference>
<dbReference type="EMBL" id="JACGLS010000007">
    <property type="protein sequence ID" value="MBA6157231.1"/>
    <property type="molecule type" value="Genomic_DNA"/>
</dbReference>
<dbReference type="Pfam" id="PF00005">
    <property type="entry name" value="ABC_tran"/>
    <property type="match status" value="1"/>
</dbReference>
<evidence type="ECO:0000313" key="5">
    <source>
        <dbReference type="EMBL" id="MBA6157231.1"/>
    </source>
</evidence>
<keyword evidence="3 5" id="KW-0067">ATP-binding</keyword>
<dbReference type="SUPFAM" id="SSF52540">
    <property type="entry name" value="P-loop containing nucleoside triphosphate hydrolases"/>
    <property type="match status" value="1"/>
</dbReference>
<evidence type="ECO:0000313" key="6">
    <source>
        <dbReference type="Proteomes" id="UP000563906"/>
    </source>
</evidence>
<accession>A0A839AUG2</accession>
<evidence type="ECO:0000259" key="4">
    <source>
        <dbReference type="PROSITE" id="PS50893"/>
    </source>
</evidence>